<dbReference type="SUPFAM" id="SSF52172">
    <property type="entry name" value="CheY-like"/>
    <property type="match status" value="1"/>
</dbReference>
<organism evidence="4 5">
    <name type="scientific">Sphingobacterium litopenaei</name>
    <dbReference type="NCBI Taxonomy" id="2763500"/>
    <lineage>
        <taxon>Bacteria</taxon>
        <taxon>Pseudomonadati</taxon>
        <taxon>Bacteroidota</taxon>
        <taxon>Sphingobacteriia</taxon>
        <taxon>Sphingobacteriales</taxon>
        <taxon>Sphingobacteriaceae</taxon>
        <taxon>Sphingobacterium</taxon>
    </lineage>
</organism>
<feature type="modified residue" description="4-aspartylphosphate" evidence="2">
    <location>
        <position position="54"/>
    </location>
</feature>
<protein>
    <submittedName>
        <fullName evidence="4">Response regulator</fullName>
    </submittedName>
</protein>
<reference evidence="4 5" key="1">
    <citation type="submission" date="2020-08" db="EMBL/GenBank/DDBJ databases">
        <title>Sphingobacterium sp. DN04309 isolated from aquaculture water.</title>
        <authorList>
            <person name="Zhang M."/>
        </authorList>
    </citation>
    <scope>NUCLEOTIDE SEQUENCE [LARGE SCALE GENOMIC DNA]</scope>
    <source>
        <strain evidence="4 5">DN04309</strain>
    </source>
</reference>
<dbReference type="InterPro" id="IPR011006">
    <property type="entry name" value="CheY-like_superfamily"/>
</dbReference>
<gene>
    <name evidence="4" type="ORF">H8B04_00920</name>
</gene>
<dbReference type="Pfam" id="PF00072">
    <property type="entry name" value="Response_reg"/>
    <property type="match status" value="1"/>
</dbReference>
<keyword evidence="1 2" id="KW-0597">Phosphoprotein</keyword>
<evidence type="ECO:0000256" key="1">
    <source>
        <dbReference type="ARBA" id="ARBA00022553"/>
    </source>
</evidence>
<accession>A0ABR7YA19</accession>
<dbReference type="PANTHER" id="PTHR44591:SF3">
    <property type="entry name" value="RESPONSE REGULATORY DOMAIN-CONTAINING PROTEIN"/>
    <property type="match status" value="1"/>
</dbReference>
<dbReference type="PROSITE" id="PS50110">
    <property type="entry name" value="RESPONSE_REGULATORY"/>
    <property type="match status" value="1"/>
</dbReference>
<name>A0ABR7YA19_9SPHI</name>
<dbReference type="InterPro" id="IPR050595">
    <property type="entry name" value="Bact_response_regulator"/>
</dbReference>
<sequence length="126" mass="13991">MKNKKILVFDDDRAILEIFSIVLESAGYDVEISSTSHDIIEKVTAIEPDLVIMDNWIPEIGGVEATKLLKSHPDFKHIPVIYCSANNDVESLAQRAGAETFLSKPFDLDELEKKVESTIEASSALK</sequence>
<evidence type="ECO:0000313" key="4">
    <source>
        <dbReference type="EMBL" id="MBD1428137.1"/>
    </source>
</evidence>
<dbReference type="InterPro" id="IPR001789">
    <property type="entry name" value="Sig_transdc_resp-reg_receiver"/>
</dbReference>
<keyword evidence="5" id="KW-1185">Reference proteome</keyword>
<dbReference type="PANTHER" id="PTHR44591">
    <property type="entry name" value="STRESS RESPONSE REGULATOR PROTEIN 1"/>
    <property type="match status" value="1"/>
</dbReference>
<evidence type="ECO:0000259" key="3">
    <source>
        <dbReference type="PROSITE" id="PS50110"/>
    </source>
</evidence>
<dbReference type="RefSeq" id="WP_190301152.1">
    <property type="nucleotide sequence ID" value="NZ_JACOIJ010000001.1"/>
</dbReference>
<evidence type="ECO:0000313" key="5">
    <source>
        <dbReference type="Proteomes" id="UP000651271"/>
    </source>
</evidence>
<dbReference type="EMBL" id="JACOIJ010000001">
    <property type="protein sequence ID" value="MBD1428137.1"/>
    <property type="molecule type" value="Genomic_DNA"/>
</dbReference>
<dbReference type="SMART" id="SM00448">
    <property type="entry name" value="REC"/>
    <property type="match status" value="1"/>
</dbReference>
<proteinExistence type="predicted"/>
<comment type="caution">
    <text evidence="4">The sequence shown here is derived from an EMBL/GenBank/DDBJ whole genome shotgun (WGS) entry which is preliminary data.</text>
</comment>
<dbReference type="Proteomes" id="UP000651271">
    <property type="component" value="Unassembled WGS sequence"/>
</dbReference>
<evidence type="ECO:0000256" key="2">
    <source>
        <dbReference type="PROSITE-ProRule" id="PRU00169"/>
    </source>
</evidence>
<dbReference type="Gene3D" id="3.40.50.2300">
    <property type="match status" value="1"/>
</dbReference>
<feature type="domain" description="Response regulatory" evidence="3">
    <location>
        <begin position="5"/>
        <end position="119"/>
    </location>
</feature>